<dbReference type="CDD" id="cd05120">
    <property type="entry name" value="APH_ChoK_like"/>
    <property type="match status" value="1"/>
</dbReference>
<proteinExistence type="predicted"/>
<reference evidence="2" key="1">
    <citation type="journal article" date="2020" name="Stud. Mycol.">
        <title>101 Dothideomycetes genomes: a test case for predicting lifestyles and emergence of pathogens.</title>
        <authorList>
            <person name="Haridas S."/>
            <person name="Albert R."/>
            <person name="Binder M."/>
            <person name="Bloem J."/>
            <person name="Labutti K."/>
            <person name="Salamov A."/>
            <person name="Andreopoulos B."/>
            <person name="Baker S."/>
            <person name="Barry K."/>
            <person name="Bills G."/>
            <person name="Bluhm B."/>
            <person name="Cannon C."/>
            <person name="Castanera R."/>
            <person name="Culley D."/>
            <person name="Daum C."/>
            <person name="Ezra D."/>
            <person name="Gonzalez J."/>
            <person name="Henrissat B."/>
            <person name="Kuo A."/>
            <person name="Liang C."/>
            <person name="Lipzen A."/>
            <person name="Lutzoni F."/>
            <person name="Magnuson J."/>
            <person name="Mondo S."/>
            <person name="Nolan M."/>
            <person name="Ohm R."/>
            <person name="Pangilinan J."/>
            <person name="Park H.-J."/>
            <person name="Ramirez L."/>
            <person name="Alfaro M."/>
            <person name="Sun H."/>
            <person name="Tritt A."/>
            <person name="Yoshinaga Y."/>
            <person name="Zwiers L.-H."/>
            <person name="Turgeon B."/>
            <person name="Goodwin S."/>
            <person name="Spatafora J."/>
            <person name="Crous P."/>
            <person name="Grigoriev I."/>
        </authorList>
    </citation>
    <scope>NUCLEOTIDE SEQUENCE</scope>
    <source>
        <strain evidence="2">CBS 109.77</strain>
    </source>
</reference>
<dbReference type="InterPro" id="IPR002575">
    <property type="entry name" value="Aminoglycoside_PTrfase"/>
</dbReference>
<protein>
    <submittedName>
        <fullName evidence="2">Kinase-like protein</fullName>
    </submittedName>
</protein>
<dbReference type="InterPro" id="IPR011009">
    <property type="entry name" value="Kinase-like_dom_sf"/>
</dbReference>
<sequence>MGSPYHISESASPLFFQDKASAEYEALSIIAKSLAHPQRTVLSTFILQAIDRESASRFFLHEISAQNKATIFEFLADWIHLMEKVRPVLGKDLDTALRQSIWQREGGQCCISKVKDGKKNDEKLALAYIIPPSLPHDIEMAKDGKLYKMFAAYVGEPQLQNLLSVMDHSSLSSDRDISDQLILVSLPMFEHLRNGRLSLRCGLLGTTNDSLQCSIKRNWSMPSFRFEAPYFVALENKAPGLASLPSTHLLEVHRRFANALAWLEVSEHMKQPYSSSKRPKTDSMESLLSKMPFSRFCPPFIPRMLRHLWVQMPVWLRAFAYRGLASASNRFYGHTGSDRTFRLPFNLYLRVGRWDWAPKHRAEFQSLQLVENHTRIPAPRAIDTIQYSDSSFLLMTGLPGNNVGEMLSTMTDEQVRTVVQDLKEYVAELRQIPNNTDSGFQICNALGGGILDWRISDSQREELKFKDETEFSKYLTYDLPLDENACSLISKSHSVKHEIVFTHADLNLRNILVDGHGKISGIVDWECAGWYPEYWEYTKAHFSMRYAIRWTADVIDQVFDKYRNELQVEDMLSSMAPSW</sequence>
<gene>
    <name evidence="2" type="ORF">K505DRAFT_330022</name>
</gene>
<organism evidence="2 3">
    <name type="scientific">Melanomma pulvis-pyrius CBS 109.77</name>
    <dbReference type="NCBI Taxonomy" id="1314802"/>
    <lineage>
        <taxon>Eukaryota</taxon>
        <taxon>Fungi</taxon>
        <taxon>Dikarya</taxon>
        <taxon>Ascomycota</taxon>
        <taxon>Pezizomycotina</taxon>
        <taxon>Dothideomycetes</taxon>
        <taxon>Pleosporomycetidae</taxon>
        <taxon>Pleosporales</taxon>
        <taxon>Melanommataceae</taxon>
        <taxon>Melanomma</taxon>
    </lineage>
</organism>
<dbReference type="SUPFAM" id="SSF56112">
    <property type="entry name" value="Protein kinase-like (PK-like)"/>
    <property type="match status" value="1"/>
</dbReference>
<dbReference type="EMBL" id="MU002388">
    <property type="protein sequence ID" value="KAF2786917.1"/>
    <property type="molecule type" value="Genomic_DNA"/>
</dbReference>
<feature type="domain" description="Aminoglycoside phosphotransferase" evidence="1">
    <location>
        <begin position="327"/>
        <end position="563"/>
    </location>
</feature>
<dbReference type="OrthoDB" id="10003767at2759"/>
<dbReference type="PANTHER" id="PTHR21310:SF58">
    <property type="entry name" value="AMINOGLYCOSIDE PHOSPHOTRANSFERASE DOMAIN-CONTAINING PROTEIN"/>
    <property type="match status" value="1"/>
</dbReference>
<dbReference type="AlphaFoldDB" id="A0A6A6WSZ2"/>
<dbReference type="GO" id="GO:0016301">
    <property type="term" value="F:kinase activity"/>
    <property type="evidence" value="ECO:0007669"/>
    <property type="project" value="UniProtKB-KW"/>
</dbReference>
<dbReference type="Pfam" id="PF01636">
    <property type="entry name" value="APH"/>
    <property type="match status" value="1"/>
</dbReference>
<accession>A0A6A6WSZ2</accession>
<keyword evidence="2" id="KW-0808">Transferase</keyword>
<dbReference type="InterPro" id="IPR051678">
    <property type="entry name" value="AGP_Transferase"/>
</dbReference>
<evidence type="ECO:0000313" key="3">
    <source>
        <dbReference type="Proteomes" id="UP000799757"/>
    </source>
</evidence>
<keyword evidence="3" id="KW-1185">Reference proteome</keyword>
<dbReference type="Proteomes" id="UP000799757">
    <property type="component" value="Unassembled WGS sequence"/>
</dbReference>
<evidence type="ECO:0000313" key="2">
    <source>
        <dbReference type="EMBL" id="KAF2786917.1"/>
    </source>
</evidence>
<dbReference type="Gene3D" id="3.90.1200.10">
    <property type="match status" value="1"/>
</dbReference>
<keyword evidence="2" id="KW-0418">Kinase</keyword>
<dbReference type="PANTHER" id="PTHR21310">
    <property type="entry name" value="AMINOGLYCOSIDE PHOSPHOTRANSFERASE-RELATED-RELATED"/>
    <property type="match status" value="1"/>
</dbReference>
<evidence type="ECO:0000259" key="1">
    <source>
        <dbReference type="Pfam" id="PF01636"/>
    </source>
</evidence>
<name>A0A6A6WSZ2_9PLEO</name>